<gene>
    <name evidence="1" type="ORF">PDIGIT_LOCUS15560</name>
</gene>
<dbReference type="Proteomes" id="UP001152607">
    <property type="component" value="Unassembled WGS sequence"/>
</dbReference>
<keyword evidence="2" id="KW-1185">Reference proteome</keyword>
<evidence type="ECO:0000313" key="1">
    <source>
        <dbReference type="EMBL" id="CAI6342354.1"/>
    </source>
</evidence>
<evidence type="ECO:0000313" key="2">
    <source>
        <dbReference type="Proteomes" id="UP001152607"/>
    </source>
</evidence>
<dbReference type="EMBL" id="CAOQHR010000013">
    <property type="protein sequence ID" value="CAI6342354.1"/>
    <property type="molecule type" value="Genomic_DNA"/>
</dbReference>
<organism evidence="1 2">
    <name type="scientific">Periconia digitata</name>
    <dbReference type="NCBI Taxonomy" id="1303443"/>
    <lineage>
        <taxon>Eukaryota</taxon>
        <taxon>Fungi</taxon>
        <taxon>Dikarya</taxon>
        <taxon>Ascomycota</taxon>
        <taxon>Pezizomycotina</taxon>
        <taxon>Dothideomycetes</taxon>
        <taxon>Pleosporomycetidae</taxon>
        <taxon>Pleosporales</taxon>
        <taxon>Massarineae</taxon>
        <taxon>Periconiaceae</taxon>
        <taxon>Periconia</taxon>
    </lineage>
</organism>
<accession>A0A9W4UUZ8</accession>
<name>A0A9W4UUZ8_9PLEO</name>
<comment type="caution">
    <text evidence="1">The sequence shown here is derived from an EMBL/GenBank/DDBJ whole genome shotgun (WGS) entry which is preliminary data.</text>
</comment>
<proteinExistence type="predicted"/>
<sequence>MQRHDYHGYSATSQWSDILYSTRSQCDSVLDGRVREGLATRSVVYDIAYSTLRVMKVRILVSLCFERLLRELCWVSNDDVYSRLLQSPYKP</sequence>
<reference evidence="1" key="1">
    <citation type="submission" date="2023-01" db="EMBL/GenBank/DDBJ databases">
        <authorList>
            <person name="Van Ghelder C."/>
            <person name="Rancurel C."/>
        </authorList>
    </citation>
    <scope>NUCLEOTIDE SEQUENCE</scope>
    <source>
        <strain evidence="1">CNCM I-4278</strain>
    </source>
</reference>
<dbReference type="AlphaFoldDB" id="A0A9W4UUZ8"/>
<protein>
    <submittedName>
        <fullName evidence="1">Uncharacterized protein</fullName>
    </submittedName>
</protein>